<dbReference type="InterPro" id="IPR000374">
    <property type="entry name" value="PC_trans"/>
</dbReference>
<dbReference type="RefSeq" id="WP_147703403.1">
    <property type="nucleotide sequence ID" value="NZ_VDUY01000002.1"/>
</dbReference>
<accession>A0A5C8P1D0</accession>
<evidence type="ECO:0000256" key="14">
    <source>
        <dbReference type="ARBA" id="ARBA00023098"/>
    </source>
</evidence>
<dbReference type="UniPathway" id="UPA00557">
    <property type="reaction ID" value="UER00614"/>
</dbReference>
<dbReference type="GO" id="GO:0005886">
    <property type="term" value="C:plasma membrane"/>
    <property type="evidence" value="ECO:0007669"/>
    <property type="project" value="UniProtKB-SubCell"/>
</dbReference>
<proteinExistence type="inferred from homology"/>
<comment type="pathway">
    <text evidence="3 18">Phospholipid metabolism; CDP-diacylglycerol biosynthesis; CDP-diacylglycerol from sn-glycerol 3-phosphate: step 3/3.</text>
</comment>
<dbReference type="AlphaFoldDB" id="A0A5C8P1D0"/>
<evidence type="ECO:0000256" key="3">
    <source>
        <dbReference type="ARBA" id="ARBA00005119"/>
    </source>
</evidence>
<evidence type="ECO:0000256" key="12">
    <source>
        <dbReference type="ARBA" id="ARBA00022695"/>
    </source>
</evidence>
<dbReference type="Pfam" id="PF01148">
    <property type="entry name" value="CTP_transf_1"/>
    <property type="match status" value="1"/>
</dbReference>
<evidence type="ECO:0000313" key="21">
    <source>
        <dbReference type="Proteomes" id="UP000321548"/>
    </source>
</evidence>
<feature type="transmembrane region" description="Helical" evidence="19">
    <location>
        <begin position="105"/>
        <end position="124"/>
    </location>
</feature>
<dbReference type="OrthoDB" id="9799199at2"/>
<evidence type="ECO:0000256" key="11">
    <source>
        <dbReference type="ARBA" id="ARBA00022692"/>
    </source>
</evidence>
<keyword evidence="16" id="KW-0594">Phospholipid biosynthesis</keyword>
<evidence type="ECO:0000256" key="7">
    <source>
        <dbReference type="ARBA" id="ARBA00019373"/>
    </source>
</evidence>
<name>A0A5C8P1D0_9BURK</name>
<dbReference type="PANTHER" id="PTHR46382">
    <property type="entry name" value="PHOSPHATIDATE CYTIDYLYLTRANSFERASE"/>
    <property type="match status" value="1"/>
</dbReference>
<keyword evidence="21" id="KW-1185">Reference proteome</keyword>
<sequence>MLRQRVITALVLLAVLLPTLFWWPAWTWAALTLAFLAVGAREWAGLLAIARAASARPPGAGASGPGSAGLPVRSVGRSAWPVGLAVVAIGLALLAWRAAAGWPEWFGLALSALATGWWCLAGPARLAQHRAGGGGTPLAAFLLLACWVALIELHARGPVVLLAAMAIVWIADIAAYFVGRAIGRRKLAPAISPGKSWEGALGGALAVVLAGWAVAVFAGQGGALSATLAARLFDASAVLAVPVLLALAALSVVGDLHESLLKREAGVKDSGTLLPGHGGVLDRIDALIPVMPAVSLLHRLLG</sequence>
<evidence type="ECO:0000256" key="6">
    <source>
        <dbReference type="ARBA" id="ARBA00012487"/>
    </source>
</evidence>
<keyword evidence="13 19" id="KW-1133">Transmembrane helix</keyword>
<evidence type="ECO:0000313" key="20">
    <source>
        <dbReference type="EMBL" id="TXL67154.1"/>
    </source>
</evidence>
<evidence type="ECO:0000256" key="16">
    <source>
        <dbReference type="ARBA" id="ARBA00023209"/>
    </source>
</evidence>
<comment type="caution">
    <text evidence="20">The sequence shown here is derived from an EMBL/GenBank/DDBJ whole genome shotgun (WGS) entry which is preliminary data.</text>
</comment>
<comment type="pathway">
    <text evidence="4">Lipid metabolism.</text>
</comment>
<evidence type="ECO:0000256" key="2">
    <source>
        <dbReference type="ARBA" id="ARBA00004651"/>
    </source>
</evidence>
<evidence type="ECO:0000256" key="1">
    <source>
        <dbReference type="ARBA" id="ARBA00001698"/>
    </source>
</evidence>
<comment type="subcellular location">
    <subcellularLocation>
        <location evidence="2">Cell membrane</location>
        <topology evidence="2">Multi-pass membrane protein</topology>
    </subcellularLocation>
</comment>
<evidence type="ECO:0000256" key="10">
    <source>
        <dbReference type="ARBA" id="ARBA00022679"/>
    </source>
</evidence>
<keyword evidence="8" id="KW-1003">Cell membrane</keyword>
<evidence type="ECO:0000256" key="18">
    <source>
        <dbReference type="RuleBase" id="RU003938"/>
    </source>
</evidence>
<keyword evidence="17" id="KW-1208">Phospholipid metabolism</keyword>
<reference evidence="20 21" key="1">
    <citation type="submission" date="2019-06" db="EMBL/GenBank/DDBJ databases">
        <title>Quisquiliibacterium sp. nov., isolated from a maize field.</title>
        <authorList>
            <person name="Lin S.-Y."/>
            <person name="Tsai C.-F."/>
            <person name="Young C.-C."/>
        </authorList>
    </citation>
    <scope>NUCLEOTIDE SEQUENCE [LARGE SCALE GENOMIC DNA]</scope>
    <source>
        <strain evidence="20 21">CC-CFT501</strain>
    </source>
</reference>
<keyword evidence="11 18" id="KW-0812">Transmembrane</keyword>
<feature type="transmembrane region" description="Helical" evidence="19">
    <location>
        <begin position="159"/>
        <end position="179"/>
    </location>
</feature>
<keyword evidence="9" id="KW-0444">Lipid biosynthesis</keyword>
<feature type="transmembrane region" description="Helical" evidence="19">
    <location>
        <begin position="31"/>
        <end position="50"/>
    </location>
</feature>
<keyword evidence="14" id="KW-0443">Lipid metabolism</keyword>
<keyword evidence="12 18" id="KW-0548">Nucleotidyltransferase</keyword>
<comment type="catalytic activity">
    <reaction evidence="1 18">
        <text>a 1,2-diacyl-sn-glycero-3-phosphate + CTP + H(+) = a CDP-1,2-diacyl-sn-glycerol + diphosphate</text>
        <dbReference type="Rhea" id="RHEA:16229"/>
        <dbReference type="ChEBI" id="CHEBI:15378"/>
        <dbReference type="ChEBI" id="CHEBI:33019"/>
        <dbReference type="ChEBI" id="CHEBI:37563"/>
        <dbReference type="ChEBI" id="CHEBI:58332"/>
        <dbReference type="ChEBI" id="CHEBI:58608"/>
        <dbReference type="EC" id="2.7.7.41"/>
    </reaction>
</comment>
<dbReference type="PANTHER" id="PTHR46382:SF1">
    <property type="entry name" value="PHOSPHATIDATE CYTIDYLYLTRANSFERASE"/>
    <property type="match status" value="1"/>
</dbReference>
<comment type="similarity">
    <text evidence="5 18">Belongs to the CDS family.</text>
</comment>
<organism evidence="20 21">
    <name type="scientific">Zeimonas arvi</name>
    <dbReference type="NCBI Taxonomy" id="2498847"/>
    <lineage>
        <taxon>Bacteria</taxon>
        <taxon>Pseudomonadati</taxon>
        <taxon>Pseudomonadota</taxon>
        <taxon>Betaproteobacteria</taxon>
        <taxon>Burkholderiales</taxon>
        <taxon>Burkholderiaceae</taxon>
        <taxon>Zeimonas</taxon>
    </lineage>
</organism>
<evidence type="ECO:0000256" key="15">
    <source>
        <dbReference type="ARBA" id="ARBA00023136"/>
    </source>
</evidence>
<evidence type="ECO:0000256" key="13">
    <source>
        <dbReference type="ARBA" id="ARBA00022989"/>
    </source>
</evidence>
<dbReference type="EMBL" id="VDUY01000002">
    <property type="protein sequence ID" value="TXL67154.1"/>
    <property type="molecule type" value="Genomic_DNA"/>
</dbReference>
<feature type="transmembrane region" description="Helical" evidence="19">
    <location>
        <begin position="136"/>
        <end position="153"/>
    </location>
</feature>
<feature type="transmembrane region" description="Helical" evidence="19">
    <location>
        <begin position="232"/>
        <end position="253"/>
    </location>
</feature>
<dbReference type="GO" id="GO:0004605">
    <property type="term" value="F:phosphatidate cytidylyltransferase activity"/>
    <property type="evidence" value="ECO:0007669"/>
    <property type="project" value="UniProtKB-EC"/>
</dbReference>
<evidence type="ECO:0000256" key="8">
    <source>
        <dbReference type="ARBA" id="ARBA00022475"/>
    </source>
</evidence>
<evidence type="ECO:0000256" key="9">
    <source>
        <dbReference type="ARBA" id="ARBA00022516"/>
    </source>
</evidence>
<protein>
    <recommendedName>
        <fullName evidence="7 18">Phosphatidate cytidylyltransferase</fullName>
        <ecNumber evidence="6 18">2.7.7.41</ecNumber>
    </recommendedName>
</protein>
<keyword evidence="10 18" id="KW-0808">Transferase</keyword>
<feature type="transmembrane region" description="Helical" evidence="19">
    <location>
        <begin position="79"/>
        <end position="99"/>
    </location>
</feature>
<keyword evidence="15 19" id="KW-0472">Membrane</keyword>
<evidence type="ECO:0000256" key="17">
    <source>
        <dbReference type="ARBA" id="ARBA00023264"/>
    </source>
</evidence>
<dbReference type="Proteomes" id="UP000321548">
    <property type="component" value="Unassembled WGS sequence"/>
</dbReference>
<dbReference type="EC" id="2.7.7.41" evidence="6 18"/>
<dbReference type="PROSITE" id="PS01315">
    <property type="entry name" value="CDS"/>
    <property type="match status" value="1"/>
</dbReference>
<feature type="transmembrane region" description="Helical" evidence="19">
    <location>
        <begin position="200"/>
        <end position="220"/>
    </location>
</feature>
<evidence type="ECO:0000256" key="4">
    <source>
        <dbReference type="ARBA" id="ARBA00005189"/>
    </source>
</evidence>
<evidence type="ECO:0000256" key="19">
    <source>
        <dbReference type="SAM" id="Phobius"/>
    </source>
</evidence>
<gene>
    <name evidence="20" type="ORF">FHP08_05950</name>
</gene>
<evidence type="ECO:0000256" key="5">
    <source>
        <dbReference type="ARBA" id="ARBA00010185"/>
    </source>
</evidence>
<dbReference type="GO" id="GO:0016024">
    <property type="term" value="P:CDP-diacylglycerol biosynthetic process"/>
    <property type="evidence" value="ECO:0007669"/>
    <property type="project" value="UniProtKB-UniPathway"/>
</dbReference>